<organism evidence="2 3">
    <name type="scientific">Gimesia panareensis</name>
    <dbReference type="NCBI Taxonomy" id="2527978"/>
    <lineage>
        <taxon>Bacteria</taxon>
        <taxon>Pseudomonadati</taxon>
        <taxon>Planctomycetota</taxon>
        <taxon>Planctomycetia</taxon>
        <taxon>Planctomycetales</taxon>
        <taxon>Planctomycetaceae</taxon>
        <taxon>Gimesia</taxon>
    </lineage>
</organism>
<dbReference type="RefSeq" id="WP_145448969.1">
    <property type="nucleotide sequence ID" value="NZ_CP037421.1"/>
</dbReference>
<protein>
    <recommendedName>
        <fullName evidence="4">Thioredoxin-like fold domain-containing protein</fullName>
    </recommendedName>
</protein>
<evidence type="ECO:0000313" key="3">
    <source>
        <dbReference type="Proteomes" id="UP000315647"/>
    </source>
</evidence>
<keyword evidence="3" id="KW-1185">Reference proteome</keyword>
<accession>A0A517Q5E1</accession>
<reference evidence="2 3" key="1">
    <citation type="submission" date="2019-03" db="EMBL/GenBank/DDBJ databases">
        <title>Deep-cultivation of Planctomycetes and their phenomic and genomic characterization uncovers novel biology.</title>
        <authorList>
            <person name="Wiegand S."/>
            <person name="Jogler M."/>
            <person name="Boedeker C."/>
            <person name="Pinto D."/>
            <person name="Vollmers J."/>
            <person name="Rivas-Marin E."/>
            <person name="Kohn T."/>
            <person name="Peeters S.H."/>
            <person name="Heuer A."/>
            <person name="Rast P."/>
            <person name="Oberbeckmann S."/>
            <person name="Bunk B."/>
            <person name="Jeske O."/>
            <person name="Meyerdierks A."/>
            <person name="Storesund J.E."/>
            <person name="Kallscheuer N."/>
            <person name="Luecker S."/>
            <person name="Lage O.M."/>
            <person name="Pohl T."/>
            <person name="Merkel B.J."/>
            <person name="Hornburger P."/>
            <person name="Mueller R.-W."/>
            <person name="Bruemmer F."/>
            <person name="Labrenz M."/>
            <person name="Spormann A.M."/>
            <person name="Op den Camp H."/>
            <person name="Overmann J."/>
            <person name="Amann R."/>
            <person name="Jetten M.S.M."/>
            <person name="Mascher T."/>
            <person name="Medema M.H."/>
            <person name="Devos D.P."/>
            <person name="Kaster A.-K."/>
            <person name="Ovreas L."/>
            <person name="Rohde M."/>
            <person name="Galperin M.Y."/>
            <person name="Jogler C."/>
        </authorList>
    </citation>
    <scope>NUCLEOTIDE SEQUENCE [LARGE SCALE GENOMIC DNA]</scope>
    <source>
        <strain evidence="2 3">Enr10</strain>
    </source>
</reference>
<keyword evidence="1" id="KW-0732">Signal</keyword>
<evidence type="ECO:0008006" key="4">
    <source>
        <dbReference type="Google" id="ProtNLM"/>
    </source>
</evidence>
<dbReference type="AlphaFoldDB" id="A0A517Q5E1"/>
<evidence type="ECO:0000256" key="1">
    <source>
        <dbReference type="SAM" id="SignalP"/>
    </source>
</evidence>
<dbReference type="EMBL" id="CP037421">
    <property type="protein sequence ID" value="QDT26802.1"/>
    <property type="molecule type" value="Genomic_DNA"/>
</dbReference>
<proteinExistence type="predicted"/>
<sequence precursor="true">MKSKYLVLPALLVAIALICLAGSNLKADQKSDQFEAPAVTSSKPAADQKQQPKAKQLPTLYILTTKDCAPCERFKNEILARGERAKWLIKNHKLLIVSVDGFPSVMASNGSQFTWPAGCWERSGSPLQALTDYLGYKKEASKVGIKDLAEANANLVLSDASGVAQDVVCISPSGTEYSVKGDFLEDEAEPLRVEGSSETQSRTALVDLPRTITGIPAFERKWKFRINSETWQFNGFKGKDADVQTVMLLIPGQEKFTGRGARY</sequence>
<feature type="signal peptide" evidence="1">
    <location>
        <begin position="1"/>
        <end position="21"/>
    </location>
</feature>
<evidence type="ECO:0000313" key="2">
    <source>
        <dbReference type="EMBL" id="QDT26802.1"/>
    </source>
</evidence>
<gene>
    <name evidence="2" type="ORF">Enr10x_21120</name>
</gene>
<name>A0A517Q5E1_9PLAN</name>
<feature type="chain" id="PRO_5021896291" description="Thioredoxin-like fold domain-containing protein" evidence="1">
    <location>
        <begin position="22"/>
        <end position="263"/>
    </location>
</feature>
<dbReference type="Proteomes" id="UP000315647">
    <property type="component" value="Chromosome"/>
</dbReference>